<name>A0ABR1KXL1_9PEZI</name>
<proteinExistence type="predicted"/>
<accession>A0ABR1KXL1</accession>
<gene>
    <name evidence="1" type="ORF">IWZ03DRAFT_371107</name>
</gene>
<dbReference type="EMBL" id="JBBPHU010000002">
    <property type="protein sequence ID" value="KAK7522385.1"/>
    <property type="molecule type" value="Genomic_DNA"/>
</dbReference>
<protein>
    <recommendedName>
        <fullName evidence="3">Secreted protein</fullName>
    </recommendedName>
</protein>
<evidence type="ECO:0000313" key="1">
    <source>
        <dbReference type="EMBL" id="KAK7522385.1"/>
    </source>
</evidence>
<dbReference type="Proteomes" id="UP001363622">
    <property type="component" value="Unassembled WGS sequence"/>
</dbReference>
<evidence type="ECO:0000313" key="2">
    <source>
        <dbReference type="Proteomes" id="UP001363622"/>
    </source>
</evidence>
<keyword evidence="2" id="KW-1185">Reference proteome</keyword>
<organism evidence="1 2">
    <name type="scientific">Phyllosticta citriasiana</name>
    <dbReference type="NCBI Taxonomy" id="595635"/>
    <lineage>
        <taxon>Eukaryota</taxon>
        <taxon>Fungi</taxon>
        <taxon>Dikarya</taxon>
        <taxon>Ascomycota</taxon>
        <taxon>Pezizomycotina</taxon>
        <taxon>Dothideomycetes</taxon>
        <taxon>Dothideomycetes incertae sedis</taxon>
        <taxon>Botryosphaeriales</taxon>
        <taxon>Phyllostictaceae</taxon>
        <taxon>Phyllosticta</taxon>
    </lineage>
</organism>
<reference evidence="1 2" key="1">
    <citation type="submission" date="2024-04" db="EMBL/GenBank/DDBJ databases">
        <title>Phyllosticta paracitricarpa is synonymous to the EU quarantine fungus P. citricarpa based on phylogenomic analyses.</title>
        <authorList>
            <consortium name="Lawrence Berkeley National Laboratory"/>
            <person name="Van Ingen-Buijs V.A."/>
            <person name="Van Westerhoven A.C."/>
            <person name="Haridas S."/>
            <person name="Skiadas P."/>
            <person name="Martin F."/>
            <person name="Groenewald J.Z."/>
            <person name="Crous P.W."/>
            <person name="Seidl M.F."/>
        </authorList>
    </citation>
    <scope>NUCLEOTIDE SEQUENCE [LARGE SCALE GENOMIC DNA]</scope>
    <source>
        <strain evidence="1 2">CBS 123371</strain>
    </source>
</reference>
<sequence length="99" mass="11268">MFAFLMFSHSAPISCNILLSLLSVGYTAFRCAFWISLHEVRFSSCRSVSQSVFFYISANYSPSFQRFRRTIVLCLPSPLSDLRLLVSSYTRFSSCAGLR</sequence>
<comment type="caution">
    <text evidence="1">The sequence shown here is derived from an EMBL/GenBank/DDBJ whole genome shotgun (WGS) entry which is preliminary data.</text>
</comment>
<evidence type="ECO:0008006" key="3">
    <source>
        <dbReference type="Google" id="ProtNLM"/>
    </source>
</evidence>